<keyword evidence="9" id="KW-1185">Reference proteome</keyword>
<evidence type="ECO:0000256" key="6">
    <source>
        <dbReference type="ARBA" id="ARBA00023014"/>
    </source>
</evidence>
<keyword evidence="5" id="KW-0408">Iron</keyword>
<dbReference type="PANTHER" id="PTHR36923:SF3">
    <property type="entry name" value="FERREDOXIN"/>
    <property type="match status" value="1"/>
</dbReference>
<evidence type="ECO:0000256" key="3">
    <source>
        <dbReference type="ARBA" id="ARBA00022723"/>
    </source>
</evidence>
<dbReference type="EMBL" id="JBITYG010000007">
    <property type="protein sequence ID" value="MFI9103529.1"/>
    <property type="molecule type" value="Genomic_DNA"/>
</dbReference>
<dbReference type="Proteomes" id="UP001614394">
    <property type="component" value="Unassembled WGS sequence"/>
</dbReference>
<evidence type="ECO:0000256" key="1">
    <source>
        <dbReference type="ARBA" id="ARBA00001927"/>
    </source>
</evidence>
<accession>A0ABW8CAV0</accession>
<keyword evidence="4" id="KW-0249">Electron transport</keyword>
<dbReference type="RefSeq" id="WP_399652699.1">
    <property type="nucleotide sequence ID" value="NZ_JBITYG010000007.1"/>
</dbReference>
<dbReference type="SUPFAM" id="SSF54862">
    <property type="entry name" value="4Fe-4S ferredoxins"/>
    <property type="match status" value="1"/>
</dbReference>
<dbReference type="Pfam" id="PF13459">
    <property type="entry name" value="Fer4_15"/>
    <property type="match status" value="1"/>
</dbReference>
<evidence type="ECO:0000256" key="4">
    <source>
        <dbReference type="ARBA" id="ARBA00022982"/>
    </source>
</evidence>
<name>A0ABW8CAV0_9ACTN</name>
<sequence length="63" mass="6683">MKLQLDSTLCQGYGLCHERAPELVGIDEWGYAHLITATVPGTAADEAAEAVISCPNAALRLVK</sequence>
<gene>
    <name evidence="8" type="ORF">ACIGXA_23685</name>
</gene>
<evidence type="ECO:0000256" key="7">
    <source>
        <dbReference type="ARBA" id="ARBA00023291"/>
    </source>
</evidence>
<evidence type="ECO:0000313" key="9">
    <source>
        <dbReference type="Proteomes" id="UP001614394"/>
    </source>
</evidence>
<comment type="cofactor">
    <cofactor evidence="1">
        <name>[3Fe-4S] cluster</name>
        <dbReference type="ChEBI" id="CHEBI:21137"/>
    </cofactor>
</comment>
<evidence type="ECO:0000256" key="2">
    <source>
        <dbReference type="ARBA" id="ARBA00022448"/>
    </source>
</evidence>
<keyword evidence="6" id="KW-0411">Iron-sulfur</keyword>
<reference evidence="8 9" key="1">
    <citation type="submission" date="2024-10" db="EMBL/GenBank/DDBJ databases">
        <title>The Natural Products Discovery Center: Release of the First 8490 Sequenced Strains for Exploring Actinobacteria Biosynthetic Diversity.</title>
        <authorList>
            <person name="Kalkreuter E."/>
            <person name="Kautsar S.A."/>
            <person name="Yang D."/>
            <person name="Bader C.D."/>
            <person name="Teijaro C.N."/>
            <person name="Fluegel L."/>
            <person name="Davis C.M."/>
            <person name="Simpson J.R."/>
            <person name="Lauterbach L."/>
            <person name="Steele A.D."/>
            <person name="Gui C."/>
            <person name="Meng S."/>
            <person name="Li G."/>
            <person name="Viehrig K."/>
            <person name="Ye F."/>
            <person name="Su P."/>
            <person name="Kiefer A.F."/>
            <person name="Nichols A."/>
            <person name="Cepeda A.J."/>
            <person name="Yan W."/>
            <person name="Fan B."/>
            <person name="Jiang Y."/>
            <person name="Adhikari A."/>
            <person name="Zheng C.-J."/>
            <person name="Schuster L."/>
            <person name="Cowan T.M."/>
            <person name="Smanski M.J."/>
            <person name="Chevrette M.G."/>
            <person name="De Carvalho L.P.S."/>
            <person name="Shen B."/>
        </authorList>
    </citation>
    <scope>NUCLEOTIDE SEQUENCE [LARGE SCALE GENOMIC DNA]</scope>
    <source>
        <strain evidence="8 9">NPDC053399</strain>
    </source>
</reference>
<keyword evidence="3" id="KW-0479">Metal-binding</keyword>
<dbReference type="InterPro" id="IPR051269">
    <property type="entry name" value="Fe-S_cluster_ET"/>
</dbReference>
<dbReference type="PANTHER" id="PTHR36923">
    <property type="entry name" value="FERREDOXIN"/>
    <property type="match status" value="1"/>
</dbReference>
<keyword evidence="7" id="KW-0003">3Fe-4S</keyword>
<dbReference type="Gene3D" id="3.30.70.20">
    <property type="match status" value="1"/>
</dbReference>
<proteinExistence type="predicted"/>
<protein>
    <submittedName>
        <fullName evidence="8">Ferredoxin</fullName>
    </submittedName>
</protein>
<organism evidence="8 9">
    <name type="scientific">Streptomyces fildesensis</name>
    <dbReference type="NCBI Taxonomy" id="375757"/>
    <lineage>
        <taxon>Bacteria</taxon>
        <taxon>Bacillati</taxon>
        <taxon>Actinomycetota</taxon>
        <taxon>Actinomycetes</taxon>
        <taxon>Kitasatosporales</taxon>
        <taxon>Streptomycetaceae</taxon>
        <taxon>Streptomyces</taxon>
    </lineage>
</organism>
<evidence type="ECO:0000256" key="5">
    <source>
        <dbReference type="ARBA" id="ARBA00023004"/>
    </source>
</evidence>
<keyword evidence="2" id="KW-0813">Transport</keyword>
<comment type="caution">
    <text evidence="8">The sequence shown here is derived from an EMBL/GenBank/DDBJ whole genome shotgun (WGS) entry which is preliminary data.</text>
</comment>
<evidence type="ECO:0000313" key="8">
    <source>
        <dbReference type="EMBL" id="MFI9103529.1"/>
    </source>
</evidence>